<dbReference type="EMBL" id="MU807538">
    <property type="protein sequence ID" value="KAJ3831367.1"/>
    <property type="molecule type" value="Genomic_DNA"/>
</dbReference>
<evidence type="ECO:0000256" key="1">
    <source>
        <dbReference type="SAM" id="MobiDB-lite"/>
    </source>
</evidence>
<feature type="compositionally biased region" description="Basic and acidic residues" evidence="1">
    <location>
        <begin position="67"/>
        <end position="77"/>
    </location>
</feature>
<evidence type="ECO:0000313" key="2">
    <source>
        <dbReference type="EMBL" id="KAJ3831367.1"/>
    </source>
</evidence>
<dbReference type="Proteomes" id="UP001163846">
    <property type="component" value="Unassembled WGS sequence"/>
</dbReference>
<gene>
    <name evidence="2" type="ORF">F5878DRAFT_729670</name>
</gene>
<sequence length="235" mass="26259">MRLFFPIQEVIAAVTLASQPFRDLTGHSLRQIGVKSLLFADYLKSGFVGKCRPPSNTLEAPSVPRSDSLDRRGDHSHLPVPGPKFLHVALVPPNERDPETQVLKTVTDFPLVAARTNSLLAPELEQISHLLFGPGKTDMMKHVQLWYAVGRSSDHVLGLQCAYKGQDSKWSKWMPETRAVELGRYSTLASALRDPSFRPMVPPEMQDSMDKYVEASASSIKELESWTWSPNPGYM</sequence>
<keyword evidence="3" id="KW-1185">Reference proteome</keyword>
<protein>
    <submittedName>
        <fullName evidence="2">Uncharacterized protein</fullName>
    </submittedName>
</protein>
<organism evidence="2 3">
    <name type="scientific">Lentinula raphanica</name>
    <dbReference type="NCBI Taxonomy" id="153919"/>
    <lineage>
        <taxon>Eukaryota</taxon>
        <taxon>Fungi</taxon>
        <taxon>Dikarya</taxon>
        <taxon>Basidiomycota</taxon>
        <taxon>Agaricomycotina</taxon>
        <taxon>Agaricomycetes</taxon>
        <taxon>Agaricomycetidae</taxon>
        <taxon>Agaricales</taxon>
        <taxon>Marasmiineae</taxon>
        <taxon>Omphalotaceae</taxon>
        <taxon>Lentinula</taxon>
    </lineage>
</organism>
<dbReference type="AlphaFoldDB" id="A0AA38NVI1"/>
<comment type="caution">
    <text evidence="2">The sequence shown here is derived from an EMBL/GenBank/DDBJ whole genome shotgun (WGS) entry which is preliminary data.</text>
</comment>
<evidence type="ECO:0000313" key="3">
    <source>
        <dbReference type="Proteomes" id="UP001163846"/>
    </source>
</evidence>
<reference evidence="2" key="1">
    <citation type="submission" date="2022-08" db="EMBL/GenBank/DDBJ databases">
        <authorList>
            <consortium name="DOE Joint Genome Institute"/>
            <person name="Min B."/>
            <person name="Riley R."/>
            <person name="Sierra-Patev S."/>
            <person name="Naranjo-Ortiz M."/>
            <person name="Looney B."/>
            <person name="Konkel Z."/>
            <person name="Slot J.C."/>
            <person name="Sakamoto Y."/>
            <person name="Steenwyk J.L."/>
            <person name="Rokas A."/>
            <person name="Carro J."/>
            <person name="Camarero S."/>
            <person name="Ferreira P."/>
            <person name="Molpeceres G."/>
            <person name="Ruiz-Duenas F.J."/>
            <person name="Serrano A."/>
            <person name="Henrissat B."/>
            <person name="Drula E."/>
            <person name="Hughes K.W."/>
            <person name="Mata J.L."/>
            <person name="Ishikawa N.K."/>
            <person name="Vargas-Isla R."/>
            <person name="Ushijima S."/>
            <person name="Smith C.A."/>
            <person name="Ahrendt S."/>
            <person name="Andreopoulos W."/>
            <person name="He G."/>
            <person name="Labutti K."/>
            <person name="Lipzen A."/>
            <person name="Ng V."/>
            <person name="Sandor L."/>
            <person name="Barry K."/>
            <person name="Martinez A.T."/>
            <person name="Xiao Y."/>
            <person name="Gibbons J.G."/>
            <person name="Terashima K."/>
            <person name="Hibbett D.S."/>
            <person name="Grigoriev I.V."/>
        </authorList>
    </citation>
    <scope>NUCLEOTIDE SEQUENCE</scope>
    <source>
        <strain evidence="2">TFB9207</strain>
    </source>
</reference>
<proteinExistence type="predicted"/>
<name>A0AA38NVI1_9AGAR</name>
<accession>A0AA38NVI1</accession>
<feature type="region of interest" description="Disordered" evidence="1">
    <location>
        <begin position="54"/>
        <end position="80"/>
    </location>
</feature>